<accession>A0ABQ4XNN0</accession>
<dbReference type="EMBL" id="BQNB010009687">
    <property type="protein sequence ID" value="GJS66994.1"/>
    <property type="molecule type" value="Genomic_DNA"/>
</dbReference>
<dbReference type="Proteomes" id="UP001151760">
    <property type="component" value="Unassembled WGS sequence"/>
</dbReference>
<evidence type="ECO:0000256" key="1">
    <source>
        <dbReference type="SAM" id="MobiDB-lite"/>
    </source>
</evidence>
<protein>
    <submittedName>
        <fullName evidence="2">Uncharacterized protein</fullName>
    </submittedName>
</protein>
<organism evidence="2 4">
    <name type="scientific">Tanacetum coccineum</name>
    <dbReference type="NCBI Taxonomy" id="301880"/>
    <lineage>
        <taxon>Eukaryota</taxon>
        <taxon>Viridiplantae</taxon>
        <taxon>Streptophyta</taxon>
        <taxon>Embryophyta</taxon>
        <taxon>Tracheophyta</taxon>
        <taxon>Spermatophyta</taxon>
        <taxon>Magnoliopsida</taxon>
        <taxon>eudicotyledons</taxon>
        <taxon>Gunneridae</taxon>
        <taxon>Pentapetalae</taxon>
        <taxon>asterids</taxon>
        <taxon>campanulids</taxon>
        <taxon>Asterales</taxon>
        <taxon>Asteraceae</taxon>
        <taxon>Asteroideae</taxon>
        <taxon>Anthemideae</taxon>
        <taxon>Anthemidinae</taxon>
        <taxon>Tanacetum</taxon>
    </lineage>
</organism>
<name>A0ABQ4XNN0_9ASTR</name>
<comment type="caution">
    <text evidence="2">The sequence shown here is derived from an EMBL/GenBank/DDBJ whole genome shotgun (WGS) entry which is preliminary data.</text>
</comment>
<feature type="region of interest" description="Disordered" evidence="1">
    <location>
        <begin position="242"/>
        <end position="266"/>
    </location>
</feature>
<evidence type="ECO:0000313" key="2">
    <source>
        <dbReference type="EMBL" id="GJS66994.1"/>
    </source>
</evidence>
<reference evidence="2" key="1">
    <citation type="journal article" date="2022" name="Int. J. Mol. Sci.">
        <title>Draft Genome of Tanacetum Coccineum: Genomic Comparison of Closely Related Tanacetum-Family Plants.</title>
        <authorList>
            <person name="Yamashiro T."/>
            <person name="Shiraishi A."/>
            <person name="Nakayama K."/>
            <person name="Satake H."/>
        </authorList>
    </citation>
    <scope>NUCLEOTIDE SEQUENCE</scope>
</reference>
<keyword evidence="4" id="KW-1185">Reference proteome</keyword>
<reference evidence="2" key="2">
    <citation type="submission" date="2022-01" db="EMBL/GenBank/DDBJ databases">
        <authorList>
            <person name="Yamashiro T."/>
            <person name="Shiraishi A."/>
            <person name="Satake H."/>
            <person name="Nakayama K."/>
        </authorList>
    </citation>
    <scope>NUCLEOTIDE SEQUENCE</scope>
</reference>
<feature type="compositionally biased region" description="Basic and acidic residues" evidence="1">
    <location>
        <begin position="242"/>
        <end position="251"/>
    </location>
</feature>
<evidence type="ECO:0000313" key="3">
    <source>
        <dbReference type="EMBL" id="GJS73556.1"/>
    </source>
</evidence>
<dbReference type="EMBL" id="BQNB010010163">
    <property type="protein sequence ID" value="GJS73556.1"/>
    <property type="molecule type" value="Genomic_DNA"/>
</dbReference>
<sequence length="266" mass="30287">MESHPNTRSSARHGTSLFGLEKFDFRCIYYWGSVPENDKATEDEPEKLNVESEVVSMVTVLIYQASSLVPPMSTPVIDLSPPKPAPSTTQAPVFTATTSTTTTTRPLPPPPQQQSTTDSVLAARVITLEQKFVAFEQKRKTLDNTTRNLGSRVFTLELRDLPHKIDEVVHENVKDAVQIALQAPLRDRFRDLPKADMKEMLHQKMFETGSYQSLPEHIILYEALEASMEWVQRDEFFVERDKSCKRRRDDQDPLTPPLDSDLSKKK</sequence>
<evidence type="ECO:0000313" key="4">
    <source>
        <dbReference type="Proteomes" id="UP001151760"/>
    </source>
</evidence>
<proteinExistence type="predicted"/>
<gene>
    <name evidence="2" type="ORF">Tco_0681558</name>
    <name evidence="3" type="ORF">Tco_0706397</name>
</gene>